<dbReference type="Ensembl" id="ENSPRET00000007945.1">
    <property type="protein sequence ID" value="ENSPREP00000007854.1"/>
    <property type="gene ID" value="ENSPREG00000005376.1"/>
</dbReference>
<dbReference type="AlphaFoldDB" id="A0A3P9NE81"/>
<feature type="region of interest" description="Disordered" evidence="1">
    <location>
        <begin position="1"/>
        <end position="61"/>
    </location>
</feature>
<protein>
    <submittedName>
        <fullName evidence="2">Uncharacterized protein</fullName>
    </submittedName>
</protein>
<evidence type="ECO:0000313" key="3">
    <source>
        <dbReference type="Proteomes" id="UP000242638"/>
    </source>
</evidence>
<dbReference type="Bgee" id="ENSPREG00000005376">
    <property type="expression patterns" value="Expressed in caudal fin and 1 other cell type or tissue"/>
</dbReference>
<reference evidence="3" key="1">
    <citation type="submission" date="2013-11" db="EMBL/GenBank/DDBJ databases">
        <title>The genomic landscape of the Guanapo guppy.</title>
        <authorList>
            <person name="Kuenstner A."/>
            <person name="Dreyer C."/>
        </authorList>
    </citation>
    <scope>NUCLEOTIDE SEQUENCE</scope>
    <source>
        <strain evidence="3">Guanapo</strain>
    </source>
</reference>
<keyword evidence="3" id="KW-1185">Reference proteome</keyword>
<accession>A0A3P9NE81</accession>
<organism evidence="2 3">
    <name type="scientific">Poecilia reticulata</name>
    <name type="common">Guppy</name>
    <name type="synonym">Acanthophacelus reticulatus</name>
    <dbReference type="NCBI Taxonomy" id="8081"/>
    <lineage>
        <taxon>Eukaryota</taxon>
        <taxon>Metazoa</taxon>
        <taxon>Chordata</taxon>
        <taxon>Craniata</taxon>
        <taxon>Vertebrata</taxon>
        <taxon>Euteleostomi</taxon>
        <taxon>Actinopterygii</taxon>
        <taxon>Neopterygii</taxon>
        <taxon>Teleostei</taxon>
        <taxon>Neoteleostei</taxon>
        <taxon>Acanthomorphata</taxon>
        <taxon>Ovalentaria</taxon>
        <taxon>Atherinomorphae</taxon>
        <taxon>Cyprinodontiformes</taxon>
        <taxon>Poeciliidae</taxon>
        <taxon>Poeciliinae</taxon>
        <taxon>Poecilia</taxon>
    </lineage>
</organism>
<dbReference type="Proteomes" id="UP000242638">
    <property type="component" value="Unassembled WGS sequence"/>
</dbReference>
<evidence type="ECO:0000313" key="2">
    <source>
        <dbReference type="Ensembl" id="ENSPREP00000007854.1"/>
    </source>
</evidence>
<sequence length="143" mass="15752">MSDTWSNIQAHKKQLDSLRERLKRRRKDPAQLSGTARSDSPAPSAPSTSKGETEQPPDPELEKRLLGYLSDLSLSLPTDSVSMLYLSTQAEGTVTHGCIQSLLLKFSAQELIEVRQPTSISSSSTTSSPMRTRQSKIQQFTAC</sequence>
<feature type="compositionally biased region" description="Low complexity" evidence="1">
    <location>
        <begin position="118"/>
        <end position="128"/>
    </location>
</feature>
<feature type="compositionally biased region" description="Polar residues" evidence="1">
    <location>
        <begin position="129"/>
        <end position="143"/>
    </location>
</feature>
<name>A0A3P9NE81_POERE</name>
<reference evidence="2" key="2">
    <citation type="submission" date="2025-08" db="UniProtKB">
        <authorList>
            <consortium name="Ensembl"/>
        </authorList>
    </citation>
    <scope>IDENTIFICATION</scope>
    <source>
        <strain evidence="2">Guanapo</strain>
    </source>
</reference>
<dbReference type="STRING" id="8081.ENSPREP00000007854"/>
<reference evidence="2" key="3">
    <citation type="submission" date="2025-09" db="UniProtKB">
        <authorList>
            <consortium name="Ensembl"/>
        </authorList>
    </citation>
    <scope>IDENTIFICATION</scope>
    <source>
        <strain evidence="2">Guanapo</strain>
    </source>
</reference>
<proteinExistence type="predicted"/>
<feature type="region of interest" description="Disordered" evidence="1">
    <location>
        <begin position="117"/>
        <end position="143"/>
    </location>
</feature>
<feature type="compositionally biased region" description="Low complexity" evidence="1">
    <location>
        <begin position="36"/>
        <end position="49"/>
    </location>
</feature>
<evidence type="ECO:0000256" key="1">
    <source>
        <dbReference type="SAM" id="MobiDB-lite"/>
    </source>
</evidence>